<proteinExistence type="predicted"/>
<protein>
    <submittedName>
        <fullName evidence="1">Uncharacterized protein</fullName>
    </submittedName>
</protein>
<gene>
    <name evidence="1" type="ORF">AVDCRST_MAG56-6209</name>
</gene>
<evidence type="ECO:0000313" key="1">
    <source>
        <dbReference type="EMBL" id="CAA9310846.1"/>
    </source>
</evidence>
<feature type="non-terminal residue" evidence="1">
    <location>
        <position position="1"/>
    </location>
</feature>
<sequence>CSCANCSSQLIIPPACSSGGTAAGRWWRHPCREWSNCH</sequence>
<accession>A0A6J4KND7</accession>
<dbReference type="EMBL" id="CADCTQ010000512">
    <property type="protein sequence ID" value="CAA9310846.1"/>
    <property type="molecule type" value="Genomic_DNA"/>
</dbReference>
<dbReference type="AlphaFoldDB" id="A0A6J4KND7"/>
<name>A0A6J4KND7_9SPHI</name>
<feature type="non-terminal residue" evidence="1">
    <location>
        <position position="38"/>
    </location>
</feature>
<reference evidence="1" key="1">
    <citation type="submission" date="2020-02" db="EMBL/GenBank/DDBJ databases">
        <authorList>
            <person name="Meier V. D."/>
        </authorList>
    </citation>
    <scope>NUCLEOTIDE SEQUENCE</scope>
    <source>
        <strain evidence="1">AVDCRST_MAG56</strain>
    </source>
</reference>
<organism evidence="1">
    <name type="scientific">uncultured Cytophagales bacterium</name>
    <dbReference type="NCBI Taxonomy" id="158755"/>
    <lineage>
        <taxon>Bacteria</taxon>
        <taxon>Pseudomonadati</taxon>
        <taxon>Bacteroidota</taxon>
        <taxon>Sphingobacteriia</taxon>
        <taxon>Sphingobacteriales</taxon>
        <taxon>environmental samples</taxon>
    </lineage>
</organism>